<dbReference type="Gene3D" id="3.40.50.1950">
    <property type="entry name" value="Flavin prenyltransferase-like"/>
    <property type="match status" value="1"/>
</dbReference>
<accession>A0A6M0P3X7</accession>
<gene>
    <name evidence="2" type="ORF">G4D61_01220</name>
</gene>
<dbReference type="OrthoDB" id="9781577at2"/>
<dbReference type="Pfam" id="PF02441">
    <property type="entry name" value="Flavoprotein"/>
    <property type="match status" value="1"/>
</dbReference>
<evidence type="ECO:0000259" key="1">
    <source>
        <dbReference type="Pfam" id="PF02441"/>
    </source>
</evidence>
<dbReference type="EMBL" id="JAAIWK010000001">
    <property type="protein sequence ID" value="NEY18590.1"/>
    <property type="molecule type" value="Genomic_DNA"/>
</dbReference>
<sequence>MKLIVAMTGASGNILGLRLLEKLKKCNLEIHLVISE</sequence>
<reference evidence="2 3" key="2">
    <citation type="submission" date="2020-03" db="EMBL/GenBank/DDBJ databases">
        <title>Bacillus aquiflavi sp. nov., isolated from yellow water of strong flavor Chinese baijiu in Yibin region of China.</title>
        <authorList>
            <person name="Xie J."/>
        </authorList>
    </citation>
    <scope>NUCLEOTIDE SEQUENCE [LARGE SCALE GENOMIC DNA]</scope>
    <source>
        <strain evidence="2 3">Gsoil 114</strain>
    </source>
</reference>
<evidence type="ECO:0000313" key="2">
    <source>
        <dbReference type="EMBL" id="NEY18590.1"/>
    </source>
</evidence>
<feature type="domain" description="Flavoprotein" evidence="1">
    <location>
        <begin position="1"/>
        <end position="36"/>
    </location>
</feature>
<evidence type="ECO:0000313" key="3">
    <source>
        <dbReference type="Proteomes" id="UP000476934"/>
    </source>
</evidence>
<comment type="caution">
    <text evidence="2">The sequence shown here is derived from an EMBL/GenBank/DDBJ whole genome shotgun (WGS) entry which is preliminary data.</text>
</comment>
<dbReference type="InterPro" id="IPR003382">
    <property type="entry name" value="Flavoprotein"/>
</dbReference>
<dbReference type="Proteomes" id="UP000476934">
    <property type="component" value="Unassembled WGS sequence"/>
</dbReference>
<name>A0A6M0P3X7_9BACI</name>
<organism evidence="2 3">
    <name type="scientific">Heyndrickxia ginsengihumi</name>
    <dbReference type="NCBI Taxonomy" id="363870"/>
    <lineage>
        <taxon>Bacteria</taxon>
        <taxon>Bacillati</taxon>
        <taxon>Bacillota</taxon>
        <taxon>Bacilli</taxon>
        <taxon>Bacillales</taxon>
        <taxon>Bacillaceae</taxon>
        <taxon>Heyndrickxia</taxon>
    </lineage>
</organism>
<reference evidence="2 3" key="1">
    <citation type="submission" date="2020-02" db="EMBL/GenBank/DDBJ databases">
        <authorList>
            <person name="Feng H."/>
        </authorList>
    </citation>
    <scope>NUCLEOTIDE SEQUENCE [LARGE SCALE GENOMIC DNA]</scope>
    <source>
        <strain evidence="2 3">Gsoil 114</strain>
    </source>
</reference>
<dbReference type="AlphaFoldDB" id="A0A6M0P3X7"/>
<proteinExistence type="predicted"/>
<keyword evidence="3" id="KW-1185">Reference proteome</keyword>
<dbReference type="RefSeq" id="WP_081979086.1">
    <property type="nucleotide sequence ID" value="NZ_JAAIWK010000001.1"/>
</dbReference>
<protein>
    <recommendedName>
        <fullName evidence="1">Flavoprotein domain-containing protein</fullName>
    </recommendedName>
</protein>
<dbReference type="GO" id="GO:0003824">
    <property type="term" value="F:catalytic activity"/>
    <property type="evidence" value="ECO:0007669"/>
    <property type="project" value="InterPro"/>
</dbReference>
<dbReference type="InterPro" id="IPR036551">
    <property type="entry name" value="Flavin_trans-like"/>
</dbReference>
<dbReference type="SUPFAM" id="SSF52507">
    <property type="entry name" value="Homo-oligomeric flavin-containing Cys decarboxylases, HFCD"/>
    <property type="match status" value="1"/>
</dbReference>